<dbReference type="InterPro" id="IPR024079">
    <property type="entry name" value="MetalloPept_cat_dom_sf"/>
</dbReference>
<comment type="similarity">
    <text evidence="1">Belongs to the peptidase M43B family.</text>
</comment>
<keyword evidence="7" id="KW-0482">Metalloprotease</keyword>
<evidence type="ECO:0000313" key="12">
    <source>
        <dbReference type="EMBL" id="MBI5169699.1"/>
    </source>
</evidence>
<keyword evidence="4 9" id="KW-0732">Signal</keyword>
<evidence type="ECO:0000256" key="4">
    <source>
        <dbReference type="ARBA" id="ARBA00022729"/>
    </source>
</evidence>
<dbReference type="Gene3D" id="3.40.390.10">
    <property type="entry name" value="Collagenase (Catalytic Domain)"/>
    <property type="match status" value="1"/>
</dbReference>
<accession>A0A933SC88</accession>
<organism evidence="12 13">
    <name type="scientific">Eiseniibacteriota bacterium</name>
    <dbReference type="NCBI Taxonomy" id="2212470"/>
    <lineage>
        <taxon>Bacteria</taxon>
        <taxon>Candidatus Eiseniibacteriota</taxon>
    </lineage>
</organism>
<dbReference type="Proteomes" id="UP000696931">
    <property type="component" value="Unassembled WGS sequence"/>
</dbReference>
<dbReference type="Pfam" id="PF18962">
    <property type="entry name" value="Por_Secre_tail"/>
    <property type="match status" value="1"/>
</dbReference>
<dbReference type="InterPro" id="IPR026444">
    <property type="entry name" value="Secre_tail"/>
</dbReference>
<dbReference type="AlphaFoldDB" id="A0A933SC88"/>
<evidence type="ECO:0000256" key="5">
    <source>
        <dbReference type="ARBA" id="ARBA00022801"/>
    </source>
</evidence>
<feature type="chain" id="PRO_5037596417" evidence="9">
    <location>
        <begin position="25"/>
        <end position="396"/>
    </location>
</feature>
<evidence type="ECO:0000256" key="6">
    <source>
        <dbReference type="ARBA" id="ARBA00022833"/>
    </source>
</evidence>
<keyword evidence="8" id="KW-1015">Disulfide bond</keyword>
<feature type="domain" description="Secretion system C-terminal sorting" evidence="11">
    <location>
        <begin position="317"/>
        <end position="390"/>
    </location>
</feature>
<comment type="caution">
    <text evidence="12">The sequence shown here is derived from an EMBL/GenBank/DDBJ whole genome shotgun (WGS) entry which is preliminary data.</text>
</comment>
<dbReference type="PANTHER" id="PTHR47466">
    <property type="match status" value="1"/>
</dbReference>
<dbReference type="CDD" id="cd04275">
    <property type="entry name" value="ZnMc_pappalysin_like"/>
    <property type="match status" value="1"/>
</dbReference>
<keyword evidence="3" id="KW-0479">Metal-binding</keyword>
<keyword evidence="5" id="KW-0378">Hydrolase</keyword>
<protein>
    <submittedName>
        <fullName evidence="12">T9SS type A sorting domain-containing protein</fullName>
    </submittedName>
</protein>
<dbReference type="PANTHER" id="PTHR47466:SF1">
    <property type="entry name" value="METALLOPROTEASE MEP1 (AFU_ORTHOLOGUE AFUA_1G07730)-RELATED"/>
    <property type="match status" value="1"/>
</dbReference>
<keyword evidence="6" id="KW-0862">Zinc</keyword>
<evidence type="ECO:0000259" key="10">
    <source>
        <dbReference type="Pfam" id="PF05572"/>
    </source>
</evidence>
<evidence type="ECO:0000313" key="13">
    <source>
        <dbReference type="Proteomes" id="UP000696931"/>
    </source>
</evidence>
<proteinExistence type="inferred from homology"/>
<evidence type="ECO:0000259" key="11">
    <source>
        <dbReference type="Pfam" id="PF18962"/>
    </source>
</evidence>
<name>A0A933SC88_UNCEI</name>
<dbReference type="Gene3D" id="2.60.40.4070">
    <property type="match status" value="1"/>
</dbReference>
<dbReference type="GO" id="GO:0006508">
    <property type="term" value="P:proteolysis"/>
    <property type="evidence" value="ECO:0007669"/>
    <property type="project" value="UniProtKB-KW"/>
</dbReference>
<evidence type="ECO:0000256" key="9">
    <source>
        <dbReference type="SAM" id="SignalP"/>
    </source>
</evidence>
<dbReference type="SUPFAM" id="SSF55486">
    <property type="entry name" value="Metalloproteases ('zincins'), catalytic domain"/>
    <property type="match status" value="1"/>
</dbReference>
<feature type="signal peptide" evidence="9">
    <location>
        <begin position="1"/>
        <end position="24"/>
    </location>
</feature>
<dbReference type="GO" id="GO:0008237">
    <property type="term" value="F:metallopeptidase activity"/>
    <property type="evidence" value="ECO:0007669"/>
    <property type="project" value="UniProtKB-KW"/>
</dbReference>
<dbReference type="GO" id="GO:0046872">
    <property type="term" value="F:metal ion binding"/>
    <property type="evidence" value="ECO:0007669"/>
    <property type="project" value="UniProtKB-KW"/>
</dbReference>
<feature type="domain" description="Peptidase M43 pregnancy-associated plasma-A" evidence="10">
    <location>
        <begin position="187"/>
        <end position="282"/>
    </location>
</feature>
<evidence type="ECO:0000256" key="3">
    <source>
        <dbReference type="ARBA" id="ARBA00022723"/>
    </source>
</evidence>
<dbReference type="EMBL" id="JACRIW010000064">
    <property type="protein sequence ID" value="MBI5169699.1"/>
    <property type="molecule type" value="Genomic_DNA"/>
</dbReference>
<gene>
    <name evidence="12" type="ORF">HZA61_09440</name>
</gene>
<reference evidence="12" key="1">
    <citation type="submission" date="2020-07" db="EMBL/GenBank/DDBJ databases">
        <title>Huge and variable diversity of episymbiotic CPR bacteria and DPANN archaea in groundwater ecosystems.</title>
        <authorList>
            <person name="He C.Y."/>
            <person name="Keren R."/>
            <person name="Whittaker M."/>
            <person name="Farag I.F."/>
            <person name="Doudna J."/>
            <person name="Cate J.H.D."/>
            <person name="Banfield J.F."/>
        </authorList>
    </citation>
    <scope>NUCLEOTIDE SEQUENCE</scope>
    <source>
        <strain evidence="12">NC_groundwater_1813_Pr3_B-0.1um_71_17</strain>
    </source>
</reference>
<evidence type="ECO:0000256" key="1">
    <source>
        <dbReference type="ARBA" id="ARBA00008721"/>
    </source>
</evidence>
<dbReference type="InterPro" id="IPR008754">
    <property type="entry name" value="Peptidase_M43"/>
</dbReference>
<dbReference type="NCBIfam" id="TIGR04183">
    <property type="entry name" value="Por_Secre_tail"/>
    <property type="match status" value="1"/>
</dbReference>
<keyword evidence="2" id="KW-0645">Protease</keyword>
<sequence length="396" mass="41921">MKHRSLTAAFALGLLLAVASTASAARNPFGDAPHSGDLINGRSCGAPEPTAMEMDAVGTALRRYIEEGRASATGQIKVAWHVISNGTTGNVAQSAIDAQIAYMNQRYAGTGFSFVLASVDRTSNSKYFSMTPGSRNETNCKNALAIDPLHRFNVYSAAPGQGLLGWATFPWSYAESSKMHGVVIHYGSLPGGSIANYNEGGTLAHEAGHYLGLYHTFQGGCTAPGDQVDDTPYEATSTTGCPSGKDTCPATGLDPIHNYMDYSYDACYTEFTPMQISRMQSSVGTYRPNLPNAAVAQAKPEPVEAARMTGAVAFRNIYPNPFTSRTNVQLVMPRAGQVMVKVYNVAGALVETLADGEYAAGEHSLAFSAKQLAPGTYFVRATAAGKSVARAVVLIK</sequence>
<evidence type="ECO:0000256" key="8">
    <source>
        <dbReference type="ARBA" id="ARBA00023157"/>
    </source>
</evidence>
<dbReference type="Pfam" id="PF05572">
    <property type="entry name" value="Peptidase_M43"/>
    <property type="match status" value="1"/>
</dbReference>
<evidence type="ECO:0000256" key="2">
    <source>
        <dbReference type="ARBA" id="ARBA00022670"/>
    </source>
</evidence>
<evidence type="ECO:0000256" key="7">
    <source>
        <dbReference type="ARBA" id="ARBA00023049"/>
    </source>
</evidence>